<reference evidence="1 2" key="1">
    <citation type="submission" date="2009-11" db="EMBL/GenBank/DDBJ databases">
        <title>Annotation of Allomyces macrogynus ATCC 38327.</title>
        <authorList>
            <consortium name="The Broad Institute Genome Sequencing Platform"/>
            <person name="Russ C."/>
            <person name="Cuomo C."/>
            <person name="Burger G."/>
            <person name="Gray M.W."/>
            <person name="Holland P.W.H."/>
            <person name="King N."/>
            <person name="Lang F.B.F."/>
            <person name="Roger A.J."/>
            <person name="Ruiz-Trillo I."/>
            <person name="Young S.K."/>
            <person name="Zeng Q."/>
            <person name="Gargeya S."/>
            <person name="Fitzgerald M."/>
            <person name="Haas B."/>
            <person name="Abouelleil A."/>
            <person name="Alvarado L."/>
            <person name="Arachchi H.M."/>
            <person name="Berlin A."/>
            <person name="Chapman S.B."/>
            <person name="Gearin G."/>
            <person name="Goldberg J."/>
            <person name="Griggs A."/>
            <person name="Gujja S."/>
            <person name="Hansen M."/>
            <person name="Heiman D."/>
            <person name="Howarth C."/>
            <person name="Larimer J."/>
            <person name="Lui A."/>
            <person name="MacDonald P.J.P."/>
            <person name="McCowen C."/>
            <person name="Montmayeur A."/>
            <person name="Murphy C."/>
            <person name="Neiman D."/>
            <person name="Pearson M."/>
            <person name="Priest M."/>
            <person name="Roberts A."/>
            <person name="Saif S."/>
            <person name="Shea T."/>
            <person name="Sisk P."/>
            <person name="Stolte C."/>
            <person name="Sykes S."/>
            <person name="Wortman J."/>
            <person name="Nusbaum C."/>
            <person name="Birren B."/>
        </authorList>
    </citation>
    <scope>NUCLEOTIDE SEQUENCE [LARGE SCALE GENOMIC DNA]</scope>
    <source>
        <strain evidence="1 2">ATCC 38327</strain>
    </source>
</reference>
<protein>
    <submittedName>
        <fullName evidence="1">Uncharacterized protein</fullName>
    </submittedName>
</protein>
<dbReference type="Proteomes" id="UP000054350">
    <property type="component" value="Unassembled WGS sequence"/>
</dbReference>
<sequence length="133" mass="13894">MYPTNPLLAGLAQRVIAPTRADRDFADEVVARAAIARALVARGDATNVPYEEVEVLCAQFEKEVADLDRIGVLVAAANAPGVVGRAVQYLGVCAAARRAPTGEMMGEGWMEGVRAVAMGLGLLLSVTLSAEVV</sequence>
<evidence type="ECO:0000313" key="1">
    <source>
        <dbReference type="EMBL" id="KNE71496.1"/>
    </source>
</evidence>
<keyword evidence="2" id="KW-1185">Reference proteome</keyword>
<name>A0A0L0T9V3_ALLM3</name>
<gene>
    <name evidence="1" type="ORF">AMAG_20374</name>
</gene>
<reference evidence="2" key="2">
    <citation type="submission" date="2009-11" db="EMBL/GenBank/DDBJ databases">
        <title>The Genome Sequence of Allomyces macrogynus strain ATCC 38327.</title>
        <authorList>
            <consortium name="The Broad Institute Genome Sequencing Platform"/>
            <person name="Russ C."/>
            <person name="Cuomo C."/>
            <person name="Shea T."/>
            <person name="Young S.K."/>
            <person name="Zeng Q."/>
            <person name="Koehrsen M."/>
            <person name="Haas B."/>
            <person name="Borodovsky M."/>
            <person name="Guigo R."/>
            <person name="Alvarado L."/>
            <person name="Berlin A."/>
            <person name="Borenstein D."/>
            <person name="Chen Z."/>
            <person name="Engels R."/>
            <person name="Freedman E."/>
            <person name="Gellesch M."/>
            <person name="Goldberg J."/>
            <person name="Griggs A."/>
            <person name="Gujja S."/>
            <person name="Heiman D."/>
            <person name="Hepburn T."/>
            <person name="Howarth C."/>
            <person name="Jen D."/>
            <person name="Larson L."/>
            <person name="Lewis B."/>
            <person name="Mehta T."/>
            <person name="Park D."/>
            <person name="Pearson M."/>
            <person name="Roberts A."/>
            <person name="Saif S."/>
            <person name="Shenoy N."/>
            <person name="Sisk P."/>
            <person name="Stolte C."/>
            <person name="Sykes S."/>
            <person name="Walk T."/>
            <person name="White J."/>
            <person name="Yandava C."/>
            <person name="Burger G."/>
            <person name="Gray M.W."/>
            <person name="Holland P.W.H."/>
            <person name="King N."/>
            <person name="Lang F.B.F."/>
            <person name="Roger A.J."/>
            <person name="Ruiz-Trillo I."/>
            <person name="Lander E."/>
            <person name="Nusbaum C."/>
        </authorList>
    </citation>
    <scope>NUCLEOTIDE SEQUENCE [LARGE SCALE GENOMIC DNA]</scope>
    <source>
        <strain evidence="2">ATCC 38327</strain>
    </source>
</reference>
<accession>A0A0L0T9V3</accession>
<organism evidence="1 2">
    <name type="scientific">Allomyces macrogynus (strain ATCC 38327)</name>
    <name type="common">Allomyces javanicus var. macrogynus</name>
    <dbReference type="NCBI Taxonomy" id="578462"/>
    <lineage>
        <taxon>Eukaryota</taxon>
        <taxon>Fungi</taxon>
        <taxon>Fungi incertae sedis</taxon>
        <taxon>Blastocladiomycota</taxon>
        <taxon>Blastocladiomycetes</taxon>
        <taxon>Blastocladiales</taxon>
        <taxon>Blastocladiaceae</taxon>
        <taxon>Allomyces</taxon>
    </lineage>
</organism>
<proteinExistence type="predicted"/>
<evidence type="ECO:0000313" key="2">
    <source>
        <dbReference type="Proteomes" id="UP000054350"/>
    </source>
</evidence>
<dbReference type="AlphaFoldDB" id="A0A0L0T9V3"/>
<dbReference type="EMBL" id="GG745372">
    <property type="protein sequence ID" value="KNE71496.1"/>
    <property type="molecule type" value="Genomic_DNA"/>
</dbReference>
<dbReference type="VEuPathDB" id="FungiDB:AMAG_20374"/>